<keyword evidence="1" id="KW-0812">Transmembrane</keyword>
<dbReference type="PROSITE" id="PS50817">
    <property type="entry name" value="INTEIN_N_TER"/>
    <property type="match status" value="1"/>
</dbReference>
<dbReference type="AlphaFoldDB" id="A0A6C0BT03"/>
<feature type="transmembrane region" description="Helical" evidence="1">
    <location>
        <begin position="6"/>
        <end position="30"/>
    </location>
</feature>
<dbReference type="Gene3D" id="2.170.16.10">
    <property type="entry name" value="Hedgehog/Intein (Hint) domain"/>
    <property type="match status" value="1"/>
</dbReference>
<evidence type="ECO:0008006" key="3">
    <source>
        <dbReference type="Google" id="ProtNLM"/>
    </source>
</evidence>
<dbReference type="InterPro" id="IPR006141">
    <property type="entry name" value="Intein_N"/>
</dbReference>
<protein>
    <recommendedName>
        <fullName evidence="3">Hedgehog/Intein (Hint) domain-containing protein</fullName>
    </recommendedName>
</protein>
<proteinExistence type="predicted"/>
<name>A0A6C0BT03_9ZZZZ</name>
<dbReference type="EMBL" id="MN739226">
    <property type="protein sequence ID" value="QHS94538.1"/>
    <property type="molecule type" value="Genomic_DNA"/>
</dbReference>
<evidence type="ECO:0000313" key="2">
    <source>
        <dbReference type="EMBL" id="QHS94538.1"/>
    </source>
</evidence>
<keyword evidence="1" id="KW-1133">Transmembrane helix</keyword>
<keyword evidence="1" id="KW-0472">Membrane</keyword>
<evidence type="ECO:0000256" key="1">
    <source>
        <dbReference type="SAM" id="Phobius"/>
    </source>
</evidence>
<sequence>MRSSDIIRSIIILLLFSIIYSSIIVSDTILDMNKEWAKYRCNPLFMPFASAFGHSNIDNFKYCVSKISNNNMPDLMGPTKLNIDLLGKMGGNLNTNITSSNGFVSMFRDNIMNSFGSIYGILMGVIAEFYKLSVSMKDVLGKTIGVTRTLVYTLEGSITTMESANDTAFMRSLRKISKLKGKSKGCFSGDTKIKLNTGDYKRIDEIEINDTLEYDTHVLATMKITNITPGTSDMISSVYMIPNGDNDDILVTGSHLIYDNVLGKFVCVRDYRDSIKTKRCLDVVYCLITDNHTIPIGEYIFHDWEDTPNKSKDIVR</sequence>
<accession>A0A6C0BT03</accession>
<reference evidence="2" key="1">
    <citation type="journal article" date="2020" name="Nature">
        <title>Giant virus diversity and host interactions through global metagenomics.</title>
        <authorList>
            <person name="Schulz F."/>
            <person name="Roux S."/>
            <person name="Paez-Espino D."/>
            <person name="Jungbluth S."/>
            <person name="Walsh D.A."/>
            <person name="Denef V.J."/>
            <person name="McMahon K.D."/>
            <person name="Konstantinidis K.T."/>
            <person name="Eloe-Fadrosh E.A."/>
            <person name="Kyrpides N.C."/>
            <person name="Woyke T."/>
        </authorList>
    </citation>
    <scope>NUCLEOTIDE SEQUENCE</scope>
    <source>
        <strain evidence="2">GVMAG-M-3300018416-45</strain>
    </source>
</reference>
<dbReference type="InterPro" id="IPR036844">
    <property type="entry name" value="Hint_dom_sf"/>
</dbReference>
<dbReference type="SUPFAM" id="SSF51294">
    <property type="entry name" value="Hedgehog/intein (Hint) domain"/>
    <property type="match status" value="1"/>
</dbReference>
<organism evidence="2">
    <name type="scientific">viral metagenome</name>
    <dbReference type="NCBI Taxonomy" id="1070528"/>
    <lineage>
        <taxon>unclassified sequences</taxon>
        <taxon>metagenomes</taxon>
        <taxon>organismal metagenomes</taxon>
    </lineage>
</organism>
<dbReference type="GO" id="GO:0016539">
    <property type="term" value="P:intein-mediated protein splicing"/>
    <property type="evidence" value="ECO:0007669"/>
    <property type="project" value="InterPro"/>
</dbReference>